<evidence type="ECO:0000313" key="3">
    <source>
        <dbReference type="Proteomes" id="UP000177250"/>
    </source>
</evidence>
<dbReference type="AlphaFoldDB" id="A0A1G1YQP3"/>
<reference evidence="2 3" key="1">
    <citation type="journal article" date="2016" name="Nat. Commun.">
        <title>Thousands of microbial genomes shed light on interconnected biogeochemical processes in an aquifer system.</title>
        <authorList>
            <person name="Anantharaman K."/>
            <person name="Brown C.T."/>
            <person name="Hug L.A."/>
            <person name="Sharon I."/>
            <person name="Castelle C.J."/>
            <person name="Probst A.J."/>
            <person name="Thomas B.C."/>
            <person name="Singh A."/>
            <person name="Wilkins M.J."/>
            <person name="Karaoz U."/>
            <person name="Brodie E.L."/>
            <person name="Williams K.H."/>
            <person name="Hubbard S.S."/>
            <person name="Banfield J.F."/>
        </authorList>
    </citation>
    <scope>NUCLEOTIDE SEQUENCE [LARGE SCALE GENOMIC DNA]</scope>
</reference>
<keyword evidence="1" id="KW-0812">Transmembrane</keyword>
<evidence type="ECO:0000313" key="2">
    <source>
        <dbReference type="EMBL" id="OGY53747.1"/>
    </source>
</evidence>
<sequence>MAEETKEKKDFGETLFAWKFSEFPKHERGKNWYLAAGGVVVLLLLYSVFTANFLFALISIMAALIVLLFQRSNKEAEFKICEDGILVNDKFFDYKIIKHFYIIYEPPEIKTLYFEPKSLLNPRIPISLEDQNPVVIREALQQYLVEDIDHENEPISDQILRIFKL</sequence>
<gene>
    <name evidence="2" type="ORF">A3B15_02470</name>
</gene>
<comment type="caution">
    <text evidence="2">The sequence shown here is derived from an EMBL/GenBank/DDBJ whole genome shotgun (WGS) entry which is preliminary data.</text>
</comment>
<name>A0A1G1YQP3_9BACT</name>
<evidence type="ECO:0000256" key="1">
    <source>
        <dbReference type="SAM" id="Phobius"/>
    </source>
</evidence>
<feature type="transmembrane region" description="Helical" evidence="1">
    <location>
        <begin position="31"/>
        <end position="47"/>
    </location>
</feature>
<proteinExistence type="predicted"/>
<protein>
    <recommendedName>
        <fullName evidence="4">DUF5673 domain-containing protein</fullName>
    </recommendedName>
</protein>
<organism evidence="2 3">
    <name type="scientific">Candidatus Buchananbacteria bacterium RIFCSPLOWO2_01_FULL_45_31</name>
    <dbReference type="NCBI Taxonomy" id="1797545"/>
    <lineage>
        <taxon>Bacteria</taxon>
        <taxon>Candidatus Buchananiibacteriota</taxon>
    </lineage>
</organism>
<dbReference type="STRING" id="1797545.A3B15_02470"/>
<dbReference type="EMBL" id="MHIO01000021">
    <property type="protein sequence ID" value="OGY53747.1"/>
    <property type="molecule type" value="Genomic_DNA"/>
</dbReference>
<dbReference type="Proteomes" id="UP000177250">
    <property type="component" value="Unassembled WGS sequence"/>
</dbReference>
<feature type="transmembrane region" description="Helical" evidence="1">
    <location>
        <begin position="53"/>
        <end position="69"/>
    </location>
</feature>
<keyword evidence="1" id="KW-1133">Transmembrane helix</keyword>
<accession>A0A1G1YQP3</accession>
<keyword evidence="1" id="KW-0472">Membrane</keyword>
<evidence type="ECO:0008006" key="4">
    <source>
        <dbReference type="Google" id="ProtNLM"/>
    </source>
</evidence>